<keyword evidence="2" id="KW-0539">Nucleus</keyword>
<dbReference type="Pfam" id="PF04003">
    <property type="entry name" value="Utp12"/>
    <property type="match status" value="1"/>
</dbReference>
<evidence type="ECO:0000256" key="3">
    <source>
        <dbReference type="ARBA" id="ARBA00038335"/>
    </source>
</evidence>
<name>A0AAD9GF87_BABDI</name>
<dbReference type="AlphaFoldDB" id="A0AAD9GF87"/>
<evidence type="ECO:0000313" key="5">
    <source>
        <dbReference type="EMBL" id="KAK1937375.1"/>
    </source>
</evidence>
<comment type="caution">
    <text evidence="5">The sequence shown here is derived from an EMBL/GenBank/DDBJ whole genome shotgun (WGS) entry which is preliminary data.</text>
</comment>
<evidence type="ECO:0000256" key="1">
    <source>
        <dbReference type="ARBA" id="ARBA00004123"/>
    </source>
</evidence>
<evidence type="ECO:0000313" key="6">
    <source>
        <dbReference type="Proteomes" id="UP001195914"/>
    </source>
</evidence>
<sequence length="232" mass="26378">MWHRGTLTLLCSSCRYVIRRWHVPILGVDCNANPRHKQALSNPAPRSRGIPKHLSPYIFGKQYQRHPAWRMDETFLANASANSTGERSFSVSLSQALLTADKPLLEKLLQTNDSKAIEETVSDLPPPLALSLLEFICSNMIKVPNQLYGRQGWINTLLRHNCAFFSQNARGRAVLLKLNKHIKQRLSANQALLRLKGKVDTVVYLSSIAYKKRQRESMELKNASEPLITYNE</sequence>
<dbReference type="EMBL" id="JAHBMH010000033">
    <property type="protein sequence ID" value="KAK1937375.1"/>
    <property type="molecule type" value="Genomic_DNA"/>
</dbReference>
<reference evidence="5" key="2">
    <citation type="submission" date="2021-05" db="EMBL/GenBank/DDBJ databases">
        <authorList>
            <person name="Pain A."/>
        </authorList>
    </citation>
    <scope>NUCLEOTIDE SEQUENCE</scope>
    <source>
        <strain evidence="5">1802A</strain>
    </source>
</reference>
<accession>A0AAD9GF87</accession>
<dbReference type="GO" id="GO:0005730">
    <property type="term" value="C:nucleolus"/>
    <property type="evidence" value="ECO:0007669"/>
    <property type="project" value="TreeGrafter"/>
</dbReference>
<gene>
    <name evidence="5" type="ORF">X943_001409</name>
</gene>
<keyword evidence="6" id="KW-1185">Reference proteome</keyword>
<protein>
    <recommendedName>
        <fullName evidence="4">Small-subunit processome Utp12 domain-containing protein</fullName>
    </recommendedName>
</protein>
<organism evidence="5 6">
    <name type="scientific">Babesia divergens</name>
    <dbReference type="NCBI Taxonomy" id="32595"/>
    <lineage>
        <taxon>Eukaryota</taxon>
        <taxon>Sar</taxon>
        <taxon>Alveolata</taxon>
        <taxon>Apicomplexa</taxon>
        <taxon>Aconoidasida</taxon>
        <taxon>Piroplasmida</taxon>
        <taxon>Babesiidae</taxon>
        <taxon>Babesia</taxon>
    </lineage>
</organism>
<dbReference type="InterPro" id="IPR007148">
    <property type="entry name" value="SSU_processome_Utp12"/>
</dbReference>
<reference evidence="5" key="1">
    <citation type="journal article" date="2014" name="Nucleic Acids Res.">
        <title>The evolutionary dynamics of variant antigen genes in Babesia reveal a history of genomic innovation underlying host-parasite interaction.</title>
        <authorList>
            <person name="Jackson A.P."/>
            <person name="Otto T.D."/>
            <person name="Darby A."/>
            <person name="Ramaprasad A."/>
            <person name="Xia D."/>
            <person name="Echaide I.E."/>
            <person name="Farber M."/>
            <person name="Gahlot S."/>
            <person name="Gamble J."/>
            <person name="Gupta D."/>
            <person name="Gupta Y."/>
            <person name="Jackson L."/>
            <person name="Malandrin L."/>
            <person name="Malas T.B."/>
            <person name="Moussa E."/>
            <person name="Nair M."/>
            <person name="Reid A.J."/>
            <person name="Sanders M."/>
            <person name="Sharma J."/>
            <person name="Tracey A."/>
            <person name="Quail M.A."/>
            <person name="Weir W."/>
            <person name="Wastling J.M."/>
            <person name="Hall N."/>
            <person name="Willadsen P."/>
            <person name="Lingelbach K."/>
            <person name="Shiels B."/>
            <person name="Tait A."/>
            <person name="Berriman M."/>
            <person name="Allred D.R."/>
            <person name="Pain A."/>
        </authorList>
    </citation>
    <scope>NUCLEOTIDE SEQUENCE</scope>
    <source>
        <strain evidence="5">1802A</strain>
    </source>
</reference>
<dbReference type="Proteomes" id="UP001195914">
    <property type="component" value="Unassembled WGS sequence"/>
</dbReference>
<comment type="similarity">
    <text evidence="3">Belongs to the UTP5 family.</text>
</comment>
<dbReference type="PANTHER" id="PTHR44267:SF1">
    <property type="entry name" value="WD REPEAT-CONTAINING PROTEIN 43"/>
    <property type="match status" value="1"/>
</dbReference>
<dbReference type="InterPro" id="IPR052414">
    <property type="entry name" value="U3_snoRNA-assoc_WDR"/>
</dbReference>
<feature type="domain" description="Small-subunit processome Utp12" evidence="4">
    <location>
        <begin position="101"/>
        <end position="201"/>
    </location>
</feature>
<comment type="subcellular location">
    <subcellularLocation>
        <location evidence="1">Nucleus</location>
    </subcellularLocation>
</comment>
<evidence type="ECO:0000256" key="2">
    <source>
        <dbReference type="ARBA" id="ARBA00023242"/>
    </source>
</evidence>
<proteinExistence type="inferred from homology"/>
<dbReference type="PANTHER" id="PTHR44267">
    <property type="entry name" value="WD REPEAT-CONTAINING PROTEIN 43"/>
    <property type="match status" value="1"/>
</dbReference>
<evidence type="ECO:0000259" key="4">
    <source>
        <dbReference type="Pfam" id="PF04003"/>
    </source>
</evidence>
<dbReference type="GO" id="GO:0000462">
    <property type="term" value="P:maturation of SSU-rRNA from tricistronic rRNA transcript (SSU-rRNA, 5.8S rRNA, LSU-rRNA)"/>
    <property type="evidence" value="ECO:0007669"/>
    <property type="project" value="TreeGrafter"/>
</dbReference>